<gene>
    <name evidence="2" type="ORF">GCM10010251_07870</name>
</gene>
<sequence>MDVPFVDEWLRTVARRLSSGPDLVVTLDACYRCDMNRGAAATALNVHPRTLDYRLRRVRELTGVEPGSTRACASSARS</sequence>
<dbReference type="Gene3D" id="1.10.10.2840">
    <property type="entry name" value="PucR C-terminal helix-turn-helix domain"/>
    <property type="match status" value="1"/>
</dbReference>
<proteinExistence type="predicted"/>
<comment type="caution">
    <text evidence="2">The sequence shown here is derived from an EMBL/GenBank/DDBJ whole genome shotgun (WGS) entry which is preliminary data.</text>
</comment>
<dbReference type="PANTHER" id="PTHR33744">
    <property type="entry name" value="CARBOHYDRATE DIACID REGULATOR"/>
    <property type="match status" value="1"/>
</dbReference>
<evidence type="ECO:0000313" key="3">
    <source>
        <dbReference type="Proteomes" id="UP000658320"/>
    </source>
</evidence>
<reference evidence="2" key="2">
    <citation type="submission" date="2020-09" db="EMBL/GenBank/DDBJ databases">
        <authorList>
            <person name="Sun Q."/>
            <person name="Ohkuma M."/>
        </authorList>
    </citation>
    <scope>NUCLEOTIDE SEQUENCE</scope>
    <source>
        <strain evidence="2">JCM 4346</strain>
    </source>
</reference>
<dbReference type="PANTHER" id="PTHR33744:SF1">
    <property type="entry name" value="DNA-BINDING TRANSCRIPTIONAL ACTIVATOR ADER"/>
    <property type="match status" value="1"/>
</dbReference>
<keyword evidence="3" id="KW-1185">Reference proteome</keyword>
<dbReference type="AlphaFoldDB" id="A0A918BWG4"/>
<name>A0A918BWG4_9ACTN</name>
<accession>A0A918BWG4</accession>
<evidence type="ECO:0000259" key="1">
    <source>
        <dbReference type="Pfam" id="PF13556"/>
    </source>
</evidence>
<dbReference type="Pfam" id="PF13556">
    <property type="entry name" value="HTH_30"/>
    <property type="match status" value="1"/>
</dbReference>
<dbReference type="InterPro" id="IPR051448">
    <property type="entry name" value="CdaR-like_regulators"/>
</dbReference>
<protein>
    <recommendedName>
        <fullName evidence="1">PucR C-terminal helix-turn-helix domain-containing protein</fullName>
    </recommendedName>
</protein>
<dbReference type="Proteomes" id="UP000658320">
    <property type="component" value="Unassembled WGS sequence"/>
</dbReference>
<dbReference type="InterPro" id="IPR042070">
    <property type="entry name" value="PucR_C-HTH_sf"/>
</dbReference>
<feature type="domain" description="PucR C-terminal helix-turn-helix" evidence="1">
    <location>
        <begin position="23"/>
        <end position="71"/>
    </location>
</feature>
<evidence type="ECO:0000313" key="2">
    <source>
        <dbReference type="EMBL" id="GGQ95666.1"/>
    </source>
</evidence>
<organism evidence="2 3">
    <name type="scientific">Streptomyces aurantiogriseus</name>
    <dbReference type="NCBI Taxonomy" id="66870"/>
    <lineage>
        <taxon>Bacteria</taxon>
        <taxon>Bacillati</taxon>
        <taxon>Actinomycetota</taxon>
        <taxon>Actinomycetes</taxon>
        <taxon>Kitasatosporales</taxon>
        <taxon>Streptomycetaceae</taxon>
        <taxon>Streptomyces</taxon>
    </lineage>
</organism>
<dbReference type="EMBL" id="BMSX01000002">
    <property type="protein sequence ID" value="GGQ95666.1"/>
    <property type="molecule type" value="Genomic_DNA"/>
</dbReference>
<dbReference type="InterPro" id="IPR025736">
    <property type="entry name" value="PucR_C-HTH_dom"/>
</dbReference>
<reference evidence="2" key="1">
    <citation type="journal article" date="2014" name="Int. J. Syst. Evol. Microbiol.">
        <title>Complete genome sequence of Corynebacterium casei LMG S-19264T (=DSM 44701T), isolated from a smear-ripened cheese.</title>
        <authorList>
            <consortium name="US DOE Joint Genome Institute (JGI-PGF)"/>
            <person name="Walter F."/>
            <person name="Albersmeier A."/>
            <person name="Kalinowski J."/>
            <person name="Ruckert C."/>
        </authorList>
    </citation>
    <scope>NUCLEOTIDE SEQUENCE</scope>
    <source>
        <strain evidence="2">JCM 4346</strain>
    </source>
</reference>